<dbReference type="GO" id="GO:0008237">
    <property type="term" value="F:metallopeptidase activity"/>
    <property type="evidence" value="ECO:0007669"/>
    <property type="project" value="InterPro"/>
</dbReference>
<dbReference type="AlphaFoldDB" id="A0A2N1PS31"/>
<comment type="similarity">
    <text evidence="1">Belongs to the peptidase U62 family.</text>
</comment>
<evidence type="ECO:0000259" key="2">
    <source>
        <dbReference type="Pfam" id="PF19289"/>
    </source>
</evidence>
<dbReference type="InterPro" id="IPR045569">
    <property type="entry name" value="Metalloprtase-TldD/E_C"/>
</dbReference>
<gene>
    <name evidence="3" type="ORF">CVV64_05155</name>
</gene>
<dbReference type="Pfam" id="PF19289">
    <property type="entry name" value="PmbA_TldD_3rd"/>
    <property type="match status" value="1"/>
</dbReference>
<dbReference type="GO" id="GO:0006508">
    <property type="term" value="P:proteolysis"/>
    <property type="evidence" value="ECO:0007669"/>
    <property type="project" value="InterPro"/>
</dbReference>
<evidence type="ECO:0000256" key="1">
    <source>
        <dbReference type="ARBA" id="ARBA00005836"/>
    </source>
</evidence>
<reference evidence="3 4" key="1">
    <citation type="journal article" date="2017" name="ISME J.">
        <title>Potential for microbial H2 and metal transformations associated with novel bacteria and archaea in deep terrestrial subsurface sediments.</title>
        <authorList>
            <person name="Hernsdorf A.W."/>
            <person name="Amano Y."/>
            <person name="Miyakawa K."/>
            <person name="Ise K."/>
            <person name="Suzuki Y."/>
            <person name="Anantharaman K."/>
            <person name="Probst A."/>
            <person name="Burstein D."/>
            <person name="Thomas B.C."/>
            <person name="Banfield J.F."/>
        </authorList>
    </citation>
    <scope>NUCLEOTIDE SEQUENCE [LARGE SCALE GENOMIC DNA]</scope>
    <source>
        <strain evidence="3">HGW-Wallbacteria-1</strain>
    </source>
</reference>
<proteinExistence type="inferred from homology"/>
<evidence type="ECO:0000313" key="4">
    <source>
        <dbReference type="Proteomes" id="UP000233256"/>
    </source>
</evidence>
<feature type="domain" description="Metalloprotease TldD/E C-terminal" evidence="2">
    <location>
        <begin position="225"/>
        <end position="451"/>
    </location>
</feature>
<dbReference type="SUPFAM" id="SSF111283">
    <property type="entry name" value="Putative modulator of DNA gyrase, PmbA/TldD"/>
    <property type="match status" value="1"/>
</dbReference>
<protein>
    <recommendedName>
        <fullName evidence="2">Metalloprotease TldD/E C-terminal domain-containing protein</fullName>
    </recommendedName>
</protein>
<organism evidence="3 4">
    <name type="scientific">Candidatus Wallbacteria bacterium HGW-Wallbacteria-1</name>
    <dbReference type="NCBI Taxonomy" id="2013854"/>
    <lineage>
        <taxon>Bacteria</taxon>
        <taxon>Candidatus Walliibacteriota</taxon>
    </lineage>
</organism>
<dbReference type="EMBL" id="PGXC01000003">
    <property type="protein sequence ID" value="PKK91158.1"/>
    <property type="molecule type" value="Genomic_DNA"/>
</dbReference>
<accession>A0A2N1PS31</accession>
<dbReference type="Proteomes" id="UP000233256">
    <property type="component" value="Unassembled WGS sequence"/>
</dbReference>
<dbReference type="InterPro" id="IPR036059">
    <property type="entry name" value="TldD/PmbA_sf"/>
</dbReference>
<evidence type="ECO:0000313" key="3">
    <source>
        <dbReference type="EMBL" id="PKK91158.1"/>
    </source>
</evidence>
<dbReference type="PANTHER" id="PTHR30624">
    <property type="entry name" value="UNCHARACTERIZED PROTEIN TLDD AND PMBA"/>
    <property type="match status" value="1"/>
</dbReference>
<dbReference type="PANTHER" id="PTHR30624:SF0">
    <property type="entry name" value="METALLOPROTEASE SLR0863"/>
    <property type="match status" value="1"/>
</dbReference>
<sequence length="455" mass="48445">MGIVMESRFEKWNKIFSDTAMNLNVDHISLRMERMMSRVVELDSRGRMDVVNRELEGGIIESVGNAGIGRVVFTGEPDLAGAVVESARAATELKGPSIAMAGVDPVNVKAISSLGEDFSESAAVISLLKDYGSLLNGFSNGWKLIFREVSAWKGFANTEGSRGLRFERFSYVVPEISAGQGVLGHSREVLGGAGGLNAVENLHEALENLAGRARRQSAAVAVKPGIWPVVLDPKLSGLFFHEAVGHLLEADYSMNNPRIAEITSPGTRIAAAGFSAMDDPTITGGHGSYDFDDEGVAPEPLMLVEDGLVTSRLHSRLTAASLREKATGHARAINFMHPSQVRMSNTFVLPGKSEIGDLIGQIDEGYYLVGTGSGETGMENFSFSCAEAFAVRSGQICEPVRAPSMSGNIFQTLMDIRGMGNENGLFTGFCGKNGQIPLPVSFGGPSLLLGSLLLG</sequence>
<comment type="caution">
    <text evidence="3">The sequence shown here is derived from an EMBL/GenBank/DDBJ whole genome shotgun (WGS) entry which is preliminary data.</text>
</comment>
<dbReference type="GO" id="GO:0005829">
    <property type="term" value="C:cytosol"/>
    <property type="evidence" value="ECO:0007669"/>
    <property type="project" value="TreeGrafter"/>
</dbReference>
<name>A0A2N1PS31_9BACT</name>
<dbReference type="InterPro" id="IPR051463">
    <property type="entry name" value="Peptidase_U62_metallo"/>
</dbReference>